<dbReference type="Proteomes" id="UP000275719">
    <property type="component" value="Unassembled WGS sequence"/>
</dbReference>
<proteinExistence type="predicted"/>
<comment type="caution">
    <text evidence="1">The sequence shown here is derived from an EMBL/GenBank/DDBJ whole genome shotgun (WGS) entry which is preliminary data.</text>
</comment>
<dbReference type="EMBL" id="RQVQ01000015">
    <property type="protein sequence ID" value="RRJ90616.1"/>
    <property type="molecule type" value="Genomic_DNA"/>
</dbReference>
<gene>
    <name evidence="1" type="ORF">EG240_07925</name>
</gene>
<reference evidence="1 2" key="1">
    <citation type="submission" date="2018-11" db="EMBL/GenBank/DDBJ databases">
        <title>Flavobacterium sp. nov., YIM 102701-2 draft genome.</title>
        <authorList>
            <person name="Li G."/>
            <person name="Jiang Y."/>
        </authorList>
    </citation>
    <scope>NUCLEOTIDE SEQUENCE [LARGE SCALE GENOMIC DNA]</scope>
    <source>
        <strain evidence="1 2">YIM 102701-2</strain>
    </source>
</reference>
<dbReference type="AlphaFoldDB" id="A0A3P3W9E2"/>
<name>A0A3P3W9E2_9FLAO</name>
<sequence length="73" mass="8306">MRDLPENIQRKLLAQGSYADAVFTLDNRRLYAAREAGVRVNTIWATPEDLSRINLDGRFSTDNSGNSIRVRCH</sequence>
<accession>A0A3P3W9E2</accession>
<dbReference type="RefSeq" id="WP_125018859.1">
    <property type="nucleotide sequence ID" value="NZ_RQVQ01000015.1"/>
</dbReference>
<dbReference type="OrthoDB" id="6043530at2"/>
<keyword evidence="2" id="KW-1185">Reference proteome</keyword>
<evidence type="ECO:0000313" key="1">
    <source>
        <dbReference type="EMBL" id="RRJ90616.1"/>
    </source>
</evidence>
<organism evidence="1 2">
    <name type="scientific">Paenimyroides tangerinum</name>
    <dbReference type="NCBI Taxonomy" id="2488728"/>
    <lineage>
        <taxon>Bacteria</taxon>
        <taxon>Pseudomonadati</taxon>
        <taxon>Bacteroidota</taxon>
        <taxon>Flavobacteriia</taxon>
        <taxon>Flavobacteriales</taxon>
        <taxon>Flavobacteriaceae</taxon>
        <taxon>Paenimyroides</taxon>
    </lineage>
</organism>
<evidence type="ECO:0000313" key="2">
    <source>
        <dbReference type="Proteomes" id="UP000275719"/>
    </source>
</evidence>
<protein>
    <submittedName>
        <fullName evidence="1">Uncharacterized protein</fullName>
    </submittedName>
</protein>